<reference evidence="1" key="1">
    <citation type="submission" date="2021-06" db="EMBL/GenBank/DDBJ databases">
        <authorList>
            <person name="Kallberg Y."/>
            <person name="Tangrot J."/>
            <person name="Rosling A."/>
        </authorList>
    </citation>
    <scope>NUCLEOTIDE SEQUENCE</scope>
    <source>
        <strain evidence="1">IN212</strain>
    </source>
</reference>
<sequence>MLVKSKCKHSYSEKDVTKKFSKENNMDSGNMLKELKGLTEIKEMLIAQ</sequence>
<comment type="caution">
    <text evidence="1">The sequence shown here is derived from an EMBL/GenBank/DDBJ whole genome shotgun (WGS) entry which is preliminary data.</text>
</comment>
<accession>A0A9N9K1W0</accession>
<organism evidence="1 2">
    <name type="scientific">Racocetra fulgida</name>
    <dbReference type="NCBI Taxonomy" id="60492"/>
    <lineage>
        <taxon>Eukaryota</taxon>
        <taxon>Fungi</taxon>
        <taxon>Fungi incertae sedis</taxon>
        <taxon>Mucoromycota</taxon>
        <taxon>Glomeromycotina</taxon>
        <taxon>Glomeromycetes</taxon>
        <taxon>Diversisporales</taxon>
        <taxon>Gigasporaceae</taxon>
        <taxon>Racocetra</taxon>
    </lineage>
</organism>
<evidence type="ECO:0000313" key="2">
    <source>
        <dbReference type="Proteomes" id="UP000789396"/>
    </source>
</evidence>
<proteinExistence type="predicted"/>
<keyword evidence="2" id="KW-1185">Reference proteome</keyword>
<name>A0A9N9K1W0_9GLOM</name>
<evidence type="ECO:0000313" key="1">
    <source>
        <dbReference type="EMBL" id="CAG8808006.1"/>
    </source>
</evidence>
<gene>
    <name evidence="1" type="ORF">RFULGI_LOCUS18434</name>
</gene>
<feature type="non-terminal residue" evidence="1">
    <location>
        <position position="48"/>
    </location>
</feature>
<dbReference type="EMBL" id="CAJVPZ010080787">
    <property type="protein sequence ID" value="CAG8808006.1"/>
    <property type="molecule type" value="Genomic_DNA"/>
</dbReference>
<dbReference type="AlphaFoldDB" id="A0A9N9K1W0"/>
<protein>
    <submittedName>
        <fullName evidence="1">12405_t:CDS:1</fullName>
    </submittedName>
</protein>
<dbReference type="Proteomes" id="UP000789396">
    <property type="component" value="Unassembled WGS sequence"/>
</dbReference>